<proteinExistence type="predicted"/>
<name>A0ACC0UZE2_9HYPO</name>
<dbReference type="EMBL" id="CM047944">
    <property type="protein sequence ID" value="KAI9899059.1"/>
    <property type="molecule type" value="Genomic_DNA"/>
</dbReference>
<organism evidence="1 2">
    <name type="scientific">Trichothecium roseum</name>
    <dbReference type="NCBI Taxonomy" id="47278"/>
    <lineage>
        <taxon>Eukaryota</taxon>
        <taxon>Fungi</taxon>
        <taxon>Dikarya</taxon>
        <taxon>Ascomycota</taxon>
        <taxon>Pezizomycotina</taxon>
        <taxon>Sordariomycetes</taxon>
        <taxon>Hypocreomycetidae</taxon>
        <taxon>Hypocreales</taxon>
        <taxon>Hypocreales incertae sedis</taxon>
        <taxon>Trichothecium</taxon>
    </lineage>
</organism>
<sequence>MAPWLSLRTRAIPRCNHQVASWCLADLHRARAISQTFLAKKAEGEKRWQLRAEKIASGEIPHPWDILQERGFIQDVAGAPEKIKEIMRIKRTGAYVGVDPTADSMHLGHLLPFMALFWLWMHGYPATTLIGGATARIGDPTGRLESREYLSNAEISKNVAKIHQQLTRIWANLQKLRVKYEYPDDWAAKHNLLNNTMWQQGLGLYDFSKRLARFTRMGPMLSRESVKRRMTDGDGMSLGEFMYPLIQGWDFWHLYNKLGCQMQIGGSDQYGNIVSGIDTVKTVRASEEAPHSRMPDGWVNEPFGFTVPLLTDSAGAKFGKSTGNAIWLDEFKTSPFDLYGYLMRRPDDEVERLLKLFTFYPTAEIQKIMAEHVKDPSKRTAQHHLAFEVLSLVHGTDRAFQEANQHAFRFGGTLPKIFKDPSAKHQITPNNAPRSDIQLPRSVIDLSPAKILQAVGLADSGSEGQRLVAAQGAYVAGSPGQQRGLVPGNLTWTPMKMWFPGEASKFVIDEKLLILRKGKHNIRIVELVSDEEWKESGRFYPGEPFQGKTRRTLKKLQELTEQDGKRLSMKELRGRLATGEISLESERERRRFVANNPDIELPSRDEVRTRNWQNKFDKYGGSRDE</sequence>
<comment type="caution">
    <text evidence="1">The sequence shown here is derived from an EMBL/GenBank/DDBJ whole genome shotgun (WGS) entry which is preliminary data.</text>
</comment>
<evidence type="ECO:0000313" key="2">
    <source>
        <dbReference type="Proteomes" id="UP001163324"/>
    </source>
</evidence>
<protein>
    <submittedName>
        <fullName evidence="1">Uncharacterized protein</fullName>
    </submittedName>
</protein>
<accession>A0ACC0UZE2</accession>
<gene>
    <name evidence="1" type="ORF">N3K66_005520</name>
</gene>
<reference evidence="1" key="1">
    <citation type="submission" date="2022-10" db="EMBL/GenBank/DDBJ databases">
        <title>Complete Genome of Trichothecium roseum strain YXFP-22015, a Plant Pathogen Isolated from Citrus.</title>
        <authorList>
            <person name="Wang Y."/>
            <person name="Zhu L."/>
        </authorList>
    </citation>
    <scope>NUCLEOTIDE SEQUENCE</scope>
    <source>
        <strain evidence="1">YXFP-22015</strain>
    </source>
</reference>
<dbReference type="Proteomes" id="UP001163324">
    <property type="component" value="Chromosome 5"/>
</dbReference>
<keyword evidence="2" id="KW-1185">Reference proteome</keyword>
<evidence type="ECO:0000313" key="1">
    <source>
        <dbReference type="EMBL" id="KAI9899059.1"/>
    </source>
</evidence>